<evidence type="ECO:0000313" key="1">
    <source>
        <dbReference type="EMBL" id="KAG2886626.1"/>
    </source>
</evidence>
<evidence type="ECO:0000313" key="2">
    <source>
        <dbReference type="Proteomes" id="UP000736787"/>
    </source>
</evidence>
<proteinExistence type="predicted"/>
<protein>
    <submittedName>
        <fullName evidence="1">Uncharacterized protein</fullName>
    </submittedName>
</protein>
<gene>
    <name evidence="1" type="ORF">PC117_g25339</name>
</gene>
<sequence>MTLANIYPLYKVLYGFVPVQNQVYTRDGRFCCPNRSYDSRFFQRTLRFADIGQSLLEFWDIRVNANTVLRLLRD</sequence>
<organism evidence="1 2">
    <name type="scientific">Phytophthora cactorum</name>
    <dbReference type="NCBI Taxonomy" id="29920"/>
    <lineage>
        <taxon>Eukaryota</taxon>
        <taxon>Sar</taxon>
        <taxon>Stramenopiles</taxon>
        <taxon>Oomycota</taxon>
        <taxon>Peronosporomycetes</taxon>
        <taxon>Peronosporales</taxon>
        <taxon>Peronosporaceae</taxon>
        <taxon>Phytophthora</taxon>
    </lineage>
</organism>
<reference evidence="1" key="1">
    <citation type="submission" date="2018-10" db="EMBL/GenBank/DDBJ databases">
        <title>Effector identification in a new, highly contiguous assembly of the strawberry crown rot pathogen Phytophthora cactorum.</title>
        <authorList>
            <person name="Armitage A.D."/>
            <person name="Nellist C.F."/>
            <person name="Bates H."/>
            <person name="Vickerstaff R.J."/>
            <person name="Harrison R.J."/>
        </authorList>
    </citation>
    <scope>NUCLEOTIDE SEQUENCE</scope>
    <source>
        <strain evidence="1">4040</strain>
    </source>
</reference>
<accession>A0A8T1ASS0</accession>
<comment type="caution">
    <text evidence="1">The sequence shown here is derived from an EMBL/GenBank/DDBJ whole genome shotgun (WGS) entry which is preliminary data.</text>
</comment>
<name>A0A8T1ASS0_9STRA</name>
<dbReference type="Proteomes" id="UP000736787">
    <property type="component" value="Unassembled WGS sequence"/>
</dbReference>
<dbReference type="EMBL" id="RCMK01001936">
    <property type="protein sequence ID" value="KAG2886626.1"/>
    <property type="molecule type" value="Genomic_DNA"/>
</dbReference>
<dbReference type="AlphaFoldDB" id="A0A8T1ASS0"/>